<reference evidence="3 4" key="1">
    <citation type="submission" date="2019-01" db="EMBL/GenBank/DDBJ databases">
        <title>Sequencing of cultivated peanut Arachis hypogaea provides insights into genome evolution and oil improvement.</title>
        <authorList>
            <person name="Chen X."/>
        </authorList>
    </citation>
    <scope>NUCLEOTIDE SEQUENCE [LARGE SCALE GENOMIC DNA]</scope>
    <source>
        <strain evidence="4">cv. Fuhuasheng</strain>
        <tissue evidence="3">Leaves</tissue>
    </source>
</reference>
<accession>A0A445E546</accession>
<sequence>MGHFFFKLDKHALLLIFYLVLFFLDLPLPVNSQHQRNSSHAAAEERPLRVPQREHDHAHCSSSQYVLKYAQQFSHRGRMSPPDPKAGEWPFSSTAANGVTVTPQRRPDPSRASVSTGKRETVALTAMVVEDGASSGCVDSDSSDRVRNSTDSATIIKASAIVSVDRRGGGGGHGGGGHGVGGHSGSDGHGSSKGMNGDHSNLPIPLYGAAAGSAGYRNNDHHHGTSNGILNSVYFYHYFLLFIPIVTLFEISKLHINSN</sequence>
<keyword evidence="4" id="KW-1185">Reference proteome</keyword>
<keyword evidence="2" id="KW-0812">Transmembrane</keyword>
<feature type="compositionally biased region" description="Gly residues" evidence="1">
    <location>
        <begin position="169"/>
        <end position="188"/>
    </location>
</feature>
<dbReference type="PANTHER" id="PTHR36245">
    <property type="entry name" value="GLYCINE-RICH PROTEIN DOT1-LIKE"/>
    <property type="match status" value="1"/>
</dbReference>
<feature type="compositionally biased region" description="Polar residues" evidence="1">
    <location>
        <begin position="91"/>
        <end position="103"/>
    </location>
</feature>
<evidence type="ECO:0000313" key="4">
    <source>
        <dbReference type="Proteomes" id="UP000289738"/>
    </source>
</evidence>
<gene>
    <name evidence="3" type="ORF">Ahy_A03g017041</name>
</gene>
<organism evidence="3 4">
    <name type="scientific">Arachis hypogaea</name>
    <name type="common">Peanut</name>
    <dbReference type="NCBI Taxonomy" id="3818"/>
    <lineage>
        <taxon>Eukaryota</taxon>
        <taxon>Viridiplantae</taxon>
        <taxon>Streptophyta</taxon>
        <taxon>Embryophyta</taxon>
        <taxon>Tracheophyta</taxon>
        <taxon>Spermatophyta</taxon>
        <taxon>Magnoliopsida</taxon>
        <taxon>eudicotyledons</taxon>
        <taxon>Gunneridae</taxon>
        <taxon>Pentapetalae</taxon>
        <taxon>rosids</taxon>
        <taxon>fabids</taxon>
        <taxon>Fabales</taxon>
        <taxon>Fabaceae</taxon>
        <taxon>Papilionoideae</taxon>
        <taxon>50 kb inversion clade</taxon>
        <taxon>dalbergioids sensu lato</taxon>
        <taxon>Dalbergieae</taxon>
        <taxon>Pterocarpus clade</taxon>
        <taxon>Arachis</taxon>
    </lineage>
</organism>
<dbReference type="AlphaFoldDB" id="A0A445E546"/>
<dbReference type="PANTHER" id="PTHR36245:SF5">
    <property type="entry name" value="GLYCINE-RICH PROTEIN DOT1-LIKE"/>
    <property type="match status" value="1"/>
</dbReference>
<evidence type="ECO:0000256" key="2">
    <source>
        <dbReference type="SAM" id="Phobius"/>
    </source>
</evidence>
<comment type="caution">
    <text evidence="3">The sequence shown here is derived from an EMBL/GenBank/DDBJ whole genome shotgun (WGS) entry which is preliminary data.</text>
</comment>
<feature type="transmembrane region" description="Helical" evidence="2">
    <location>
        <begin position="233"/>
        <end position="251"/>
    </location>
</feature>
<evidence type="ECO:0000313" key="3">
    <source>
        <dbReference type="EMBL" id="RYR70572.1"/>
    </source>
</evidence>
<evidence type="ECO:0000256" key="1">
    <source>
        <dbReference type="SAM" id="MobiDB-lite"/>
    </source>
</evidence>
<name>A0A445E546_ARAHY</name>
<dbReference type="EMBL" id="SDMP01000003">
    <property type="protein sequence ID" value="RYR70572.1"/>
    <property type="molecule type" value="Genomic_DNA"/>
</dbReference>
<protein>
    <submittedName>
        <fullName evidence="3">Uncharacterized protein</fullName>
    </submittedName>
</protein>
<dbReference type="Proteomes" id="UP000289738">
    <property type="component" value="Chromosome A03"/>
</dbReference>
<keyword evidence="2" id="KW-0472">Membrane</keyword>
<feature type="region of interest" description="Disordered" evidence="1">
    <location>
        <begin position="76"/>
        <end position="119"/>
    </location>
</feature>
<keyword evidence="2" id="KW-1133">Transmembrane helix</keyword>
<proteinExistence type="predicted"/>
<feature type="region of interest" description="Disordered" evidence="1">
    <location>
        <begin position="165"/>
        <end position="199"/>
    </location>
</feature>